<keyword evidence="3" id="KW-1185">Reference proteome</keyword>
<reference evidence="2" key="1">
    <citation type="journal article" date="2020" name="Stud. Mycol.">
        <title>101 Dothideomycetes genomes: a test case for predicting lifestyles and emergence of pathogens.</title>
        <authorList>
            <person name="Haridas S."/>
            <person name="Albert R."/>
            <person name="Binder M."/>
            <person name="Bloem J."/>
            <person name="Labutti K."/>
            <person name="Salamov A."/>
            <person name="Andreopoulos B."/>
            <person name="Baker S."/>
            <person name="Barry K."/>
            <person name="Bills G."/>
            <person name="Bluhm B."/>
            <person name="Cannon C."/>
            <person name="Castanera R."/>
            <person name="Culley D."/>
            <person name="Daum C."/>
            <person name="Ezra D."/>
            <person name="Gonzalez J."/>
            <person name="Henrissat B."/>
            <person name="Kuo A."/>
            <person name="Liang C."/>
            <person name="Lipzen A."/>
            <person name="Lutzoni F."/>
            <person name="Magnuson J."/>
            <person name="Mondo S."/>
            <person name="Nolan M."/>
            <person name="Ohm R."/>
            <person name="Pangilinan J."/>
            <person name="Park H.-J."/>
            <person name="Ramirez L."/>
            <person name="Alfaro M."/>
            <person name="Sun H."/>
            <person name="Tritt A."/>
            <person name="Yoshinaga Y."/>
            <person name="Zwiers L.-H."/>
            <person name="Turgeon B."/>
            <person name="Goodwin S."/>
            <person name="Spatafora J."/>
            <person name="Crous P."/>
            <person name="Grigoriev I."/>
        </authorList>
    </citation>
    <scope>NUCLEOTIDE SEQUENCE</scope>
    <source>
        <strain evidence="2">CBS 115976</strain>
    </source>
</reference>
<feature type="compositionally biased region" description="Polar residues" evidence="1">
    <location>
        <begin position="121"/>
        <end position="145"/>
    </location>
</feature>
<proteinExistence type="predicted"/>
<feature type="compositionally biased region" description="Low complexity" evidence="1">
    <location>
        <begin position="104"/>
        <end position="120"/>
    </location>
</feature>
<dbReference type="EMBL" id="MU004244">
    <property type="protein sequence ID" value="KAF2663618.1"/>
    <property type="molecule type" value="Genomic_DNA"/>
</dbReference>
<evidence type="ECO:0000313" key="3">
    <source>
        <dbReference type="Proteomes" id="UP000799302"/>
    </source>
</evidence>
<protein>
    <submittedName>
        <fullName evidence="2">Uncharacterized protein</fullName>
    </submittedName>
</protein>
<feature type="compositionally biased region" description="Polar residues" evidence="1">
    <location>
        <begin position="161"/>
        <end position="170"/>
    </location>
</feature>
<accession>A0A6A6TXQ0</accession>
<dbReference type="AlphaFoldDB" id="A0A6A6TXQ0"/>
<feature type="region of interest" description="Disordered" evidence="1">
    <location>
        <begin position="1"/>
        <end position="22"/>
    </location>
</feature>
<dbReference type="Proteomes" id="UP000799302">
    <property type="component" value="Unassembled WGS sequence"/>
</dbReference>
<name>A0A6A6TXQ0_9PEZI</name>
<organism evidence="2 3">
    <name type="scientific">Microthyrium microscopicum</name>
    <dbReference type="NCBI Taxonomy" id="703497"/>
    <lineage>
        <taxon>Eukaryota</taxon>
        <taxon>Fungi</taxon>
        <taxon>Dikarya</taxon>
        <taxon>Ascomycota</taxon>
        <taxon>Pezizomycotina</taxon>
        <taxon>Dothideomycetes</taxon>
        <taxon>Dothideomycetes incertae sedis</taxon>
        <taxon>Microthyriales</taxon>
        <taxon>Microthyriaceae</taxon>
        <taxon>Microthyrium</taxon>
    </lineage>
</organism>
<evidence type="ECO:0000313" key="2">
    <source>
        <dbReference type="EMBL" id="KAF2663618.1"/>
    </source>
</evidence>
<evidence type="ECO:0000256" key="1">
    <source>
        <dbReference type="SAM" id="MobiDB-lite"/>
    </source>
</evidence>
<gene>
    <name evidence="2" type="ORF">BT63DRAFT_418531</name>
</gene>
<feature type="region of interest" description="Disordered" evidence="1">
    <location>
        <begin position="99"/>
        <end position="185"/>
    </location>
</feature>
<sequence>MAVYTNIDWGTPWDVPSDTDSPDAAQYVADPPEANTESVQFAAINWNSDAPTRAITPPCSPRTIPHLDPRLFNPQELGALADVDPPYMSLSAEIPTSKLHSNLTSTSPPVPAAGAPSATSKHTSNRAPPSQAQDSSGDNRGSINPSAILAKNRNGNAIHMPSQQNPSQNPRKPRRNAIRTRQISS</sequence>